<evidence type="ECO:0000256" key="1">
    <source>
        <dbReference type="ARBA" id="ARBA00023015"/>
    </source>
</evidence>
<dbReference type="Pfam" id="PF12833">
    <property type="entry name" value="HTH_18"/>
    <property type="match status" value="1"/>
</dbReference>
<dbReference type="PANTHER" id="PTHR47894">
    <property type="entry name" value="HTH-TYPE TRANSCRIPTIONAL REGULATOR GADX"/>
    <property type="match status" value="1"/>
</dbReference>
<keyword evidence="2" id="KW-0238">DNA-binding</keyword>
<dbReference type="AlphaFoldDB" id="A0A3M0CGJ9"/>
<accession>A0A3M0CGJ9</accession>
<dbReference type="InterPro" id="IPR018060">
    <property type="entry name" value="HTH_AraC"/>
</dbReference>
<dbReference type="GO" id="GO:0005829">
    <property type="term" value="C:cytosol"/>
    <property type="evidence" value="ECO:0007669"/>
    <property type="project" value="TreeGrafter"/>
</dbReference>
<name>A0A3M0CGJ9_9PROT</name>
<dbReference type="PROSITE" id="PS01124">
    <property type="entry name" value="HTH_ARAC_FAMILY_2"/>
    <property type="match status" value="1"/>
</dbReference>
<dbReference type="RefSeq" id="WP_121938422.1">
    <property type="nucleotide sequence ID" value="NZ_REFR01000011.1"/>
</dbReference>
<dbReference type="InterPro" id="IPR009057">
    <property type="entry name" value="Homeodomain-like_sf"/>
</dbReference>
<evidence type="ECO:0000313" key="6">
    <source>
        <dbReference type="Proteomes" id="UP000271227"/>
    </source>
</evidence>
<dbReference type="GO" id="GO:0003700">
    <property type="term" value="F:DNA-binding transcription factor activity"/>
    <property type="evidence" value="ECO:0007669"/>
    <property type="project" value="InterPro"/>
</dbReference>
<dbReference type="Pfam" id="PF12625">
    <property type="entry name" value="Arabinose_bd"/>
    <property type="match status" value="1"/>
</dbReference>
<dbReference type="GO" id="GO:0000976">
    <property type="term" value="F:transcription cis-regulatory region binding"/>
    <property type="evidence" value="ECO:0007669"/>
    <property type="project" value="TreeGrafter"/>
</dbReference>
<gene>
    <name evidence="5" type="ORF">BXY39_1706</name>
</gene>
<dbReference type="EMBL" id="REFR01000011">
    <property type="protein sequence ID" value="RMB07620.1"/>
    <property type="molecule type" value="Genomic_DNA"/>
</dbReference>
<reference evidence="5 6" key="1">
    <citation type="submission" date="2018-10" db="EMBL/GenBank/DDBJ databases">
        <title>Genomic Encyclopedia of Archaeal and Bacterial Type Strains, Phase II (KMG-II): from individual species to whole genera.</title>
        <authorList>
            <person name="Goeker M."/>
        </authorList>
    </citation>
    <scope>NUCLEOTIDE SEQUENCE [LARGE SCALE GENOMIC DNA]</scope>
    <source>
        <strain evidence="5 6">DSM 25217</strain>
    </source>
</reference>
<evidence type="ECO:0000256" key="2">
    <source>
        <dbReference type="ARBA" id="ARBA00023125"/>
    </source>
</evidence>
<proteinExistence type="predicted"/>
<dbReference type="InterPro" id="IPR032687">
    <property type="entry name" value="AraC-type_N"/>
</dbReference>
<evidence type="ECO:0000259" key="4">
    <source>
        <dbReference type="PROSITE" id="PS01124"/>
    </source>
</evidence>
<sequence length="340" mass="38309">MTHPTVSAGLLAGLIDYAISRGAEADTLIVGLNIAPDDLQDPDNRLPFIRYVDLMRRAQRLTGDPALALRWGEHVCMSEVSIVGLIMNASATMGEAFQQLQRFGRLAIEVDDGADGPSFELSHQDGRLFMVHHRAHAHAFQELTENAFARLVCGPRRFLPEPHVLSVHLAYPAPSYQDEYERVFQCPVHFDMAQTAMELHPQIATWRVAQNPRYVFDLLTVRAEELIEELDAKKTVRGLLEKELLRVIHQGNVGADAMAGRLTMSRQTLFRKLKEEGTSFAVVLEDLRHRLAIQYLKGKNASVNETAYLIGFSEPAAFSRAFKRWTGETPSEFRKNRMAE</sequence>
<dbReference type="InterPro" id="IPR020449">
    <property type="entry name" value="Tscrpt_reg_AraC-type_HTH"/>
</dbReference>
<dbReference type="SUPFAM" id="SSF46689">
    <property type="entry name" value="Homeodomain-like"/>
    <property type="match status" value="1"/>
</dbReference>
<keyword evidence="6" id="KW-1185">Reference proteome</keyword>
<dbReference type="SMART" id="SM00342">
    <property type="entry name" value="HTH_ARAC"/>
    <property type="match status" value="1"/>
</dbReference>
<keyword evidence="1" id="KW-0805">Transcription regulation</keyword>
<dbReference type="Proteomes" id="UP000271227">
    <property type="component" value="Unassembled WGS sequence"/>
</dbReference>
<dbReference type="Gene3D" id="1.10.10.60">
    <property type="entry name" value="Homeodomain-like"/>
    <property type="match status" value="1"/>
</dbReference>
<evidence type="ECO:0000256" key="3">
    <source>
        <dbReference type="ARBA" id="ARBA00023163"/>
    </source>
</evidence>
<dbReference type="PRINTS" id="PR00032">
    <property type="entry name" value="HTHARAC"/>
</dbReference>
<dbReference type="OrthoDB" id="9805730at2"/>
<organism evidence="5 6">
    <name type="scientific">Eilatimonas milleporae</name>
    <dbReference type="NCBI Taxonomy" id="911205"/>
    <lineage>
        <taxon>Bacteria</taxon>
        <taxon>Pseudomonadati</taxon>
        <taxon>Pseudomonadota</taxon>
        <taxon>Alphaproteobacteria</taxon>
        <taxon>Kordiimonadales</taxon>
        <taxon>Kordiimonadaceae</taxon>
        <taxon>Eilatimonas</taxon>
    </lineage>
</organism>
<dbReference type="InParanoid" id="A0A3M0CGJ9"/>
<feature type="domain" description="HTH araC/xylS-type" evidence="4">
    <location>
        <begin position="234"/>
        <end position="336"/>
    </location>
</feature>
<dbReference type="PANTHER" id="PTHR47894:SF1">
    <property type="entry name" value="HTH-TYPE TRANSCRIPTIONAL REGULATOR VQSM"/>
    <property type="match status" value="1"/>
</dbReference>
<evidence type="ECO:0000313" key="5">
    <source>
        <dbReference type="EMBL" id="RMB07620.1"/>
    </source>
</evidence>
<keyword evidence="3" id="KW-0804">Transcription</keyword>
<comment type="caution">
    <text evidence="5">The sequence shown here is derived from an EMBL/GenBank/DDBJ whole genome shotgun (WGS) entry which is preliminary data.</text>
</comment>
<protein>
    <submittedName>
        <fullName evidence="5">AraC family transcriptional regulator</fullName>
    </submittedName>
</protein>